<comment type="similarity">
    <text evidence="4">Belongs to the synaptotagmin family.</text>
</comment>
<dbReference type="GeneID" id="105900426"/>
<dbReference type="GO" id="GO:0000149">
    <property type="term" value="F:SNARE binding"/>
    <property type="evidence" value="ECO:0007669"/>
    <property type="project" value="TreeGrafter"/>
</dbReference>
<feature type="domain" description="C2" evidence="14">
    <location>
        <begin position="160"/>
        <end position="279"/>
    </location>
</feature>
<dbReference type="PROSITE" id="PS50004">
    <property type="entry name" value="C2"/>
    <property type="match status" value="2"/>
</dbReference>
<gene>
    <name evidence="16" type="primary">syt8</name>
</gene>
<evidence type="ECO:0000313" key="16">
    <source>
        <dbReference type="RefSeq" id="XP_042563330.1"/>
    </source>
</evidence>
<keyword evidence="11 13" id="KW-0472">Membrane</keyword>
<evidence type="ECO:0000256" key="12">
    <source>
        <dbReference type="ARBA" id="ARBA00023329"/>
    </source>
</evidence>
<dbReference type="GO" id="GO:0005509">
    <property type="term" value="F:calcium ion binding"/>
    <property type="evidence" value="ECO:0007669"/>
    <property type="project" value="TreeGrafter"/>
</dbReference>
<name>A0A8M1KL73_CLUHA</name>
<dbReference type="GO" id="GO:0005886">
    <property type="term" value="C:plasma membrane"/>
    <property type="evidence" value="ECO:0007669"/>
    <property type="project" value="TreeGrafter"/>
</dbReference>
<dbReference type="GO" id="GO:0030424">
    <property type="term" value="C:axon"/>
    <property type="evidence" value="ECO:0007669"/>
    <property type="project" value="TreeGrafter"/>
</dbReference>
<dbReference type="PANTHER" id="PTHR10024">
    <property type="entry name" value="SYNAPTOTAGMIN"/>
    <property type="match status" value="1"/>
</dbReference>
<evidence type="ECO:0000259" key="14">
    <source>
        <dbReference type="PROSITE" id="PS50004"/>
    </source>
</evidence>
<dbReference type="FunFam" id="2.60.40.150:FF:000007">
    <property type="entry name" value="Synaptotagmin 1"/>
    <property type="match status" value="1"/>
</dbReference>
<evidence type="ECO:0000256" key="13">
    <source>
        <dbReference type="SAM" id="Phobius"/>
    </source>
</evidence>
<evidence type="ECO:0000256" key="10">
    <source>
        <dbReference type="ARBA" id="ARBA00023018"/>
    </source>
</evidence>
<dbReference type="GO" id="GO:0001786">
    <property type="term" value="F:phosphatidylserine binding"/>
    <property type="evidence" value="ECO:0007669"/>
    <property type="project" value="TreeGrafter"/>
</dbReference>
<proteinExistence type="inferred from homology"/>
<feature type="domain" description="C2" evidence="14">
    <location>
        <begin position="291"/>
        <end position="424"/>
    </location>
</feature>
<dbReference type="OrthoDB" id="67700at2759"/>
<dbReference type="InterPro" id="IPR000008">
    <property type="entry name" value="C2_dom"/>
</dbReference>
<evidence type="ECO:0000256" key="9">
    <source>
        <dbReference type="ARBA" id="ARBA00022989"/>
    </source>
</evidence>
<dbReference type="CDD" id="cd08385">
    <property type="entry name" value="C2A_Synaptotagmin-1-5-6-9-10"/>
    <property type="match status" value="1"/>
</dbReference>
<reference evidence="16" key="1">
    <citation type="submission" date="2025-08" db="UniProtKB">
        <authorList>
            <consortium name="RefSeq"/>
        </authorList>
    </citation>
    <scope>IDENTIFICATION</scope>
</reference>
<keyword evidence="8" id="KW-0106">Calcium</keyword>
<comment type="cofactor">
    <cofactor evidence="1">
        <name>Ca(2+)</name>
        <dbReference type="ChEBI" id="CHEBI:29108"/>
    </cofactor>
</comment>
<evidence type="ECO:0000256" key="7">
    <source>
        <dbReference type="ARBA" id="ARBA00022737"/>
    </source>
</evidence>
<evidence type="ECO:0000256" key="8">
    <source>
        <dbReference type="ARBA" id="ARBA00022837"/>
    </source>
</evidence>
<evidence type="ECO:0000256" key="1">
    <source>
        <dbReference type="ARBA" id="ARBA00001913"/>
    </source>
</evidence>
<dbReference type="GO" id="GO:0042584">
    <property type="term" value="C:chromaffin granule membrane"/>
    <property type="evidence" value="ECO:0007669"/>
    <property type="project" value="UniProtKB-SubCell"/>
</dbReference>
<dbReference type="CDD" id="cd08402">
    <property type="entry name" value="C2B_Synaptotagmin-1"/>
    <property type="match status" value="1"/>
</dbReference>
<evidence type="ECO:0000256" key="2">
    <source>
        <dbReference type="ARBA" id="ARBA00004254"/>
    </source>
</evidence>
<evidence type="ECO:0000256" key="11">
    <source>
        <dbReference type="ARBA" id="ARBA00023136"/>
    </source>
</evidence>
<evidence type="ECO:0000313" key="15">
    <source>
        <dbReference type="Proteomes" id="UP000515152"/>
    </source>
</evidence>
<keyword evidence="12" id="KW-0968">Cytoplasmic vesicle</keyword>
<keyword evidence="7" id="KW-0677">Repeat</keyword>
<dbReference type="GO" id="GO:0048488">
    <property type="term" value="P:synaptic vesicle endocytosis"/>
    <property type="evidence" value="ECO:0007669"/>
    <property type="project" value="TreeGrafter"/>
</dbReference>
<dbReference type="AlphaFoldDB" id="A0A8M1KL73"/>
<feature type="transmembrane region" description="Helical" evidence="13">
    <location>
        <begin position="92"/>
        <end position="114"/>
    </location>
</feature>
<dbReference type="RefSeq" id="XP_042563330.1">
    <property type="nucleotide sequence ID" value="XM_042707396.1"/>
</dbReference>
<evidence type="ECO:0000256" key="6">
    <source>
        <dbReference type="ARBA" id="ARBA00022723"/>
    </source>
</evidence>
<dbReference type="Pfam" id="PF00168">
    <property type="entry name" value="C2"/>
    <property type="match status" value="2"/>
</dbReference>
<dbReference type="Proteomes" id="UP000515152">
    <property type="component" value="Chromosome 3"/>
</dbReference>
<dbReference type="GO" id="GO:0031045">
    <property type="term" value="C:dense core granule"/>
    <property type="evidence" value="ECO:0007669"/>
    <property type="project" value="TreeGrafter"/>
</dbReference>
<keyword evidence="15" id="KW-1185">Reference proteome</keyword>
<dbReference type="CTD" id="90019"/>
<organism evidence="15 16">
    <name type="scientific">Clupea harengus</name>
    <name type="common">Atlantic herring</name>
    <dbReference type="NCBI Taxonomy" id="7950"/>
    <lineage>
        <taxon>Eukaryota</taxon>
        <taxon>Metazoa</taxon>
        <taxon>Chordata</taxon>
        <taxon>Craniata</taxon>
        <taxon>Vertebrata</taxon>
        <taxon>Euteleostomi</taxon>
        <taxon>Actinopterygii</taxon>
        <taxon>Neopterygii</taxon>
        <taxon>Teleostei</taxon>
        <taxon>Clupei</taxon>
        <taxon>Clupeiformes</taxon>
        <taxon>Clupeoidei</taxon>
        <taxon>Clupeidae</taxon>
        <taxon>Clupea</taxon>
    </lineage>
</organism>
<sequence length="451" mass="50681">MCNVFALISNLQVWSFRPICHLIMSNKPPVARSQANTNSPVNPIHVTNSTVTPAHVNNSPVTPVPVTNSTVTATTGPGFINGLLDKIPLPRWAIYAILALILLVVLICLLCICVKCCCRKKKKKKNPDQQIHLKGLNGSTTTALVQPDTDDADYGSGDKPRGRLLYSLEYSAPTSELTVGVKQAAALKAMDLGGTSDPYVKMYLLPSKSKTYETKVFRKTLQPVFNEQFKFQISQAELSESTLVMQVYDFNRFSKHDVIGELRLQLSSVDWNHVIEEWRDLTEASKFEQENLGDICLSLRYVPTASKLTVDILEAKNLKKMDQGGSSDPYVKIQLILDRKKWKKKKTSVKKKTLNPYFNESFTFDVSFDQIQRVRLVISVWDHDNVSRNDAIGKIFLGCDATGNQLRHWADMLSNPRRPMAQWHTLLPAEQVDGTLALKHTIKIPFTGKTF</sequence>
<dbReference type="FunFam" id="2.60.40.150:FF:000016">
    <property type="entry name" value="Synaptotagmin 1"/>
    <property type="match status" value="1"/>
</dbReference>
<dbReference type="SMART" id="SM00239">
    <property type="entry name" value="C2"/>
    <property type="match status" value="2"/>
</dbReference>
<dbReference type="GO" id="GO:0005544">
    <property type="term" value="F:calcium-dependent phospholipid binding"/>
    <property type="evidence" value="ECO:0007669"/>
    <property type="project" value="TreeGrafter"/>
</dbReference>
<evidence type="ECO:0000256" key="4">
    <source>
        <dbReference type="ARBA" id="ARBA00006996"/>
    </source>
</evidence>
<protein>
    <submittedName>
        <fullName evidence="16">Synaptotagmin VIII isoform X1</fullName>
    </submittedName>
</protein>
<accession>A0A8M1KL73</accession>
<dbReference type="GO" id="GO:0030672">
    <property type="term" value="C:synaptic vesicle membrane"/>
    <property type="evidence" value="ECO:0007669"/>
    <property type="project" value="UniProtKB-SubCell"/>
</dbReference>
<evidence type="ECO:0000256" key="5">
    <source>
        <dbReference type="ARBA" id="ARBA00022692"/>
    </source>
</evidence>
<comment type="subcellular location">
    <subcellularLocation>
        <location evidence="3">Cytoplasmic vesicle</location>
        <location evidence="3">Secretory vesicle</location>
        <location evidence="3">Chromaffin granule membrane</location>
        <topology evidence="3">Single-pass membrane protein</topology>
    </subcellularLocation>
    <subcellularLocation>
        <location evidence="2">Cytoplasmic vesicle</location>
        <location evidence="2">Secretory vesicle</location>
        <location evidence="2">Synaptic vesicle membrane</location>
        <topology evidence="2">Single-pass membrane protein</topology>
    </subcellularLocation>
</comment>
<keyword evidence="5 13" id="KW-0812">Transmembrane</keyword>
<keyword evidence="10" id="KW-0770">Synapse</keyword>
<dbReference type="GO" id="GO:0048791">
    <property type="term" value="P:calcium ion-regulated exocytosis of neurotransmitter"/>
    <property type="evidence" value="ECO:0007669"/>
    <property type="project" value="TreeGrafter"/>
</dbReference>
<evidence type="ECO:0000256" key="3">
    <source>
        <dbReference type="ARBA" id="ARBA00004349"/>
    </source>
</evidence>
<dbReference type="GO" id="GO:0030276">
    <property type="term" value="F:clathrin binding"/>
    <property type="evidence" value="ECO:0007669"/>
    <property type="project" value="TreeGrafter"/>
</dbReference>
<keyword evidence="6" id="KW-0479">Metal-binding</keyword>
<dbReference type="PANTHER" id="PTHR10024:SF249">
    <property type="entry name" value="SYNAPTOTAGMIN-8"/>
    <property type="match status" value="1"/>
</dbReference>
<keyword evidence="9 13" id="KW-1133">Transmembrane helix</keyword>